<keyword evidence="5" id="KW-0010">Activator</keyword>
<evidence type="ECO:0000259" key="10">
    <source>
        <dbReference type="PROSITE" id="PS50039"/>
    </source>
</evidence>
<dbReference type="EMBL" id="AMQN01014589">
    <property type="status" value="NOT_ANNOTATED_CDS"/>
    <property type="molecule type" value="Genomic_DNA"/>
</dbReference>
<dbReference type="PANTHER" id="PTHR46805:SF3">
    <property type="entry name" value="FORKHEAD BOX PROTEIN J1-B"/>
    <property type="match status" value="1"/>
</dbReference>
<evidence type="ECO:0000256" key="3">
    <source>
        <dbReference type="ARBA" id="ARBA00023015"/>
    </source>
</evidence>
<dbReference type="HOGENOM" id="CLU_516059_0_0_1"/>
<evidence type="ECO:0000256" key="8">
    <source>
        <dbReference type="ARBA" id="ARBA00034770"/>
    </source>
</evidence>
<dbReference type="InterPro" id="IPR001766">
    <property type="entry name" value="Fork_head_dom"/>
</dbReference>
<protein>
    <recommendedName>
        <fullName evidence="10">Fork-head domain-containing protein</fullName>
    </recommendedName>
</protein>
<keyword evidence="6" id="KW-0804">Transcription</keyword>
<reference evidence="13" key="1">
    <citation type="submission" date="2012-12" db="EMBL/GenBank/DDBJ databases">
        <authorList>
            <person name="Hellsten U."/>
            <person name="Grimwood J."/>
            <person name="Chapman J.A."/>
            <person name="Shapiro H."/>
            <person name="Aerts A."/>
            <person name="Otillar R.P."/>
            <person name="Terry A.Y."/>
            <person name="Boore J.L."/>
            <person name="Simakov O."/>
            <person name="Marletaz F."/>
            <person name="Cho S.-J."/>
            <person name="Edsinger-Gonzales E."/>
            <person name="Havlak P."/>
            <person name="Kuo D.-H."/>
            <person name="Larsson T."/>
            <person name="Lv J."/>
            <person name="Arendt D."/>
            <person name="Savage R."/>
            <person name="Osoegawa K."/>
            <person name="de Jong P."/>
            <person name="Lindberg D.R."/>
            <person name="Seaver E.C."/>
            <person name="Weisblat D.A."/>
            <person name="Putnam N.H."/>
            <person name="Grigoriev I.V."/>
            <person name="Rokhsar D.S."/>
        </authorList>
    </citation>
    <scope>NUCLEOTIDE SEQUENCE</scope>
    <source>
        <strain evidence="13">I ESC-2004</strain>
    </source>
</reference>
<dbReference type="CDD" id="cd20023">
    <property type="entry name" value="FH_FOXJ1"/>
    <property type="match status" value="1"/>
</dbReference>
<dbReference type="Gene3D" id="1.10.10.10">
    <property type="entry name" value="Winged helix-like DNA-binding domain superfamily/Winged helix DNA-binding domain"/>
    <property type="match status" value="1"/>
</dbReference>
<dbReference type="Pfam" id="PF00250">
    <property type="entry name" value="Forkhead"/>
    <property type="match status" value="1"/>
</dbReference>
<accession>R7TG11</accession>
<evidence type="ECO:0000256" key="6">
    <source>
        <dbReference type="ARBA" id="ARBA00023163"/>
    </source>
</evidence>
<dbReference type="PROSITE" id="PS50039">
    <property type="entry name" value="FORK_HEAD_3"/>
    <property type="match status" value="1"/>
</dbReference>
<dbReference type="PROSITE" id="PS00658">
    <property type="entry name" value="FORK_HEAD_2"/>
    <property type="match status" value="1"/>
</dbReference>
<dbReference type="GO" id="GO:0005634">
    <property type="term" value="C:nucleus"/>
    <property type="evidence" value="ECO:0007669"/>
    <property type="project" value="UniProtKB-SubCell"/>
</dbReference>
<comment type="subcellular location">
    <subcellularLocation>
        <location evidence="1 9">Nucleus</location>
    </subcellularLocation>
</comment>
<dbReference type="InterPro" id="IPR036390">
    <property type="entry name" value="WH_DNA-bd_sf"/>
</dbReference>
<keyword evidence="4 9" id="KW-0238">DNA-binding</keyword>
<dbReference type="PANTHER" id="PTHR46805">
    <property type="entry name" value="FORKHEAD BOX PROTEIN J1"/>
    <property type="match status" value="1"/>
</dbReference>
<dbReference type="InterPro" id="IPR047512">
    <property type="entry name" value="FH_FOXJ1"/>
</dbReference>
<dbReference type="STRING" id="283909.R7TG11"/>
<dbReference type="InterPro" id="IPR030456">
    <property type="entry name" value="TF_fork_head_CS_2"/>
</dbReference>
<evidence type="ECO:0000313" key="11">
    <source>
        <dbReference type="EMBL" id="ELT89986.1"/>
    </source>
</evidence>
<dbReference type="AlphaFoldDB" id="R7TG11"/>
<dbReference type="InterPro" id="IPR018122">
    <property type="entry name" value="TF_fork_head_CS_1"/>
</dbReference>
<dbReference type="EnsemblMetazoa" id="CapteT222987">
    <property type="protein sequence ID" value="CapteP222987"/>
    <property type="gene ID" value="CapteG222987"/>
</dbReference>
<feature type="DNA-binding region" description="Fork-head" evidence="9">
    <location>
        <begin position="135"/>
        <end position="229"/>
    </location>
</feature>
<dbReference type="InterPro" id="IPR036388">
    <property type="entry name" value="WH-like_DNA-bd_sf"/>
</dbReference>
<reference evidence="12" key="3">
    <citation type="submission" date="2015-06" db="UniProtKB">
        <authorList>
            <consortium name="EnsemblMetazoa"/>
        </authorList>
    </citation>
    <scope>IDENTIFICATION</scope>
</reference>
<evidence type="ECO:0000256" key="4">
    <source>
        <dbReference type="ARBA" id="ARBA00023125"/>
    </source>
</evidence>
<dbReference type="InterPro" id="IPR047513">
    <property type="entry name" value="FOXJ1"/>
</dbReference>
<keyword evidence="2" id="KW-0970">Cilium biogenesis/degradation</keyword>
<name>R7TG11_CAPTE</name>
<dbReference type="PROSITE" id="PS00657">
    <property type="entry name" value="FORK_HEAD_1"/>
    <property type="match status" value="1"/>
</dbReference>
<evidence type="ECO:0000256" key="5">
    <source>
        <dbReference type="ARBA" id="ARBA00023159"/>
    </source>
</evidence>
<sequence>MPPLTRETLAQRLRQNWMAKHPVDAPPPTNGAALDDSLTSLNWLHNLNIMKIASPTPPASPQPGDAVPGGLMTASSESYATSGNMQVNPNSILNVTNLPRNNLGRELPGCRGLVDLRAPCNPLEKIDYKHNPHVKPPYSYATLICMAMKESKKNKVTLSGIYNWITENFMYYRMADPSWQNSIRHNLSLNKCFQKVPRRKDEPGKGGFWRINPEYQDMFVNGVFKKRRGSTSCMPTMATAPPMKRMKREEEDYQATLSISGASCGGVLPSASVLLTPATPGSMTGPLSPFTDIKVKKEPGLGDHMEQIGARAECALNGDGLDFTWSAILNQDVEVDCARVKTEEVIDDKEATAIMDLSPPPSDDSSSEVALDEFLTFPNSDSKTSNDKNALDLTNGQPLDLSIQGTSLKPPGWWADSLTGQMFPSSVSGPSDGPGGLHTPIHAPSPEYSHPWAESRAEDLDQAIASFDTDIFLDIPSPGGRVTRKCKVLEFDLDRHATGQYVTLNPDKLIRHSEIFLKVKGNDRHEIP</sequence>
<keyword evidence="7 9" id="KW-0539">Nucleus</keyword>
<dbReference type="SUPFAM" id="SSF46785">
    <property type="entry name" value="Winged helix' DNA-binding domain"/>
    <property type="match status" value="1"/>
</dbReference>
<dbReference type="OrthoDB" id="691130at2759"/>
<evidence type="ECO:0000256" key="1">
    <source>
        <dbReference type="ARBA" id="ARBA00004123"/>
    </source>
</evidence>
<dbReference type="FunFam" id="1.10.10.10:FF:000030">
    <property type="entry name" value="Forkhead box protein K2"/>
    <property type="match status" value="1"/>
</dbReference>
<dbReference type="OMA" id="HADMIVN"/>
<dbReference type="GO" id="GO:0000981">
    <property type="term" value="F:DNA-binding transcription factor activity, RNA polymerase II-specific"/>
    <property type="evidence" value="ECO:0007669"/>
    <property type="project" value="TreeGrafter"/>
</dbReference>
<evidence type="ECO:0000256" key="2">
    <source>
        <dbReference type="ARBA" id="ARBA00022794"/>
    </source>
</evidence>
<dbReference type="GO" id="GO:0030030">
    <property type="term" value="P:cell projection organization"/>
    <property type="evidence" value="ECO:0007669"/>
    <property type="project" value="UniProtKB-KW"/>
</dbReference>
<proteinExistence type="inferred from homology"/>
<evidence type="ECO:0000313" key="12">
    <source>
        <dbReference type="EnsemblMetazoa" id="CapteP222987"/>
    </source>
</evidence>
<dbReference type="Proteomes" id="UP000014760">
    <property type="component" value="Unassembled WGS sequence"/>
</dbReference>
<gene>
    <name evidence="11" type="ORF">CAPTEDRAFT_222987</name>
</gene>
<evidence type="ECO:0000313" key="13">
    <source>
        <dbReference type="Proteomes" id="UP000014760"/>
    </source>
</evidence>
<dbReference type="GO" id="GO:0000978">
    <property type="term" value="F:RNA polymerase II cis-regulatory region sequence-specific DNA binding"/>
    <property type="evidence" value="ECO:0007669"/>
    <property type="project" value="TreeGrafter"/>
</dbReference>
<keyword evidence="13" id="KW-1185">Reference proteome</keyword>
<feature type="domain" description="Fork-head" evidence="10">
    <location>
        <begin position="135"/>
        <end position="229"/>
    </location>
</feature>
<evidence type="ECO:0000256" key="9">
    <source>
        <dbReference type="PROSITE-ProRule" id="PRU00089"/>
    </source>
</evidence>
<evidence type="ECO:0000256" key="7">
    <source>
        <dbReference type="ARBA" id="ARBA00023242"/>
    </source>
</evidence>
<keyword evidence="3" id="KW-0805">Transcription regulation</keyword>
<dbReference type="PRINTS" id="PR00053">
    <property type="entry name" value="FORKHEAD"/>
</dbReference>
<comment type="similarity">
    <text evidence="8">Belongs to the FOXJ1 family.</text>
</comment>
<organism evidence="11">
    <name type="scientific">Capitella teleta</name>
    <name type="common">Polychaete worm</name>
    <dbReference type="NCBI Taxonomy" id="283909"/>
    <lineage>
        <taxon>Eukaryota</taxon>
        <taxon>Metazoa</taxon>
        <taxon>Spiralia</taxon>
        <taxon>Lophotrochozoa</taxon>
        <taxon>Annelida</taxon>
        <taxon>Polychaeta</taxon>
        <taxon>Sedentaria</taxon>
        <taxon>Scolecida</taxon>
        <taxon>Capitellidae</taxon>
        <taxon>Capitella</taxon>
    </lineage>
</organism>
<reference evidence="11 13" key="2">
    <citation type="journal article" date="2013" name="Nature">
        <title>Insights into bilaterian evolution from three spiralian genomes.</title>
        <authorList>
            <person name="Simakov O."/>
            <person name="Marletaz F."/>
            <person name="Cho S.J."/>
            <person name="Edsinger-Gonzales E."/>
            <person name="Havlak P."/>
            <person name="Hellsten U."/>
            <person name="Kuo D.H."/>
            <person name="Larsson T."/>
            <person name="Lv J."/>
            <person name="Arendt D."/>
            <person name="Savage R."/>
            <person name="Osoegawa K."/>
            <person name="de Jong P."/>
            <person name="Grimwood J."/>
            <person name="Chapman J.A."/>
            <person name="Shapiro H."/>
            <person name="Aerts A."/>
            <person name="Otillar R.P."/>
            <person name="Terry A.Y."/>
            <person name="Boore J.L."/>
            <person name="Grigoriev I.V."/>
            <person name="Lindberg D.R."/>
            <person name="Seaver E.C."/>
            <person name="Weisblat D.A."/>
            <person name="Putnam N.H."/>
            <person name="Rokhsar D.S."/>
        </authorList>
    </citation>
    <scope>NUCLEOTIDE SEQUENCE</scope>
    <source>
        <strain evidence="11 13">I ESC-2004</strain>
    </source>
</reference>
<dbReference type="EMBL" id="KB311078">
    <property type="protein sequence ID" value="ELT89986.1"/>
    <property type="molecule type" value="Genomic_DNA"/>
</dbReference>
<dbReference type="SMART" id="SM00339">
    <property type="entry name" value="FH"/>
    <property type="match status" value="1"/>
</dbReference>